<dbReference type="OrthoDB" id="9779267at2"/>
<dbReference type="InterPro" id="IPR002591">
    <property type="entry name" value="Phosphodiest/P_Trfase"/>
</dbReference>
<protein>
    <submittedName>
        <fullName evidence="1">Type I phosphodiesterase/nucleotide pyrophosphatase</fullName>
    </submittedName>
</protein>
<dbReference type="AlphaFoldDB" id="A0A347ZRB5"/>
<dbReference type="PANTHER" id="PTHR10151">
    <property type="entry name" value="ECTONUCLEOTIDE PYROPHOSPHATASE/PHOSPHODIESTERASE"/>
    <property type="match status" value="1"/>
</dbReference>
<dbReference type="GO" id="GO:0016787">
    <property type="term" value="F:hydrolase activity"/>
    <property type="evidence" value="ECO:0007669"/>
    <property type="project" value="UniProtKB-ARBA"/>
</dbReference>
<dbReference type="SUPFAM" id="SSF53649">
    <property type="entry name" value="Alkaline phosphatase-like"/>
    <property type="match status" value="1"/>
</dbReference>
<keyword evidence="2" id="KW-1185">Reference proteome</keyword>
<accession>A0A347ZRB5</accession>
<reference evidence="1 2" key="1">
    <citation type="submission" date="2018-08" db="EMBL/GenBank/DDBJ databases">
        <title>Genomic Encyclopedia of Type Strains, Phase IV (KMG-IV): sequencing the most valuable type-strain genomes for metagenomic binning, comparative biology and taxonomic classification.</title>
        <authorList>
            <person name="Goeker M."/>
        </authorList>
    </citation>
    <scope>NUCLEOTIDE SEQUENCE [LARGE SCALE GENOMIC DNA]</scope>
    <source>
        <strain evidence="1 2">DSM 23923</strain>
    </source>
</reference>
<proteinExistence type="predicted"/>
<dbReference type="PANTHER" id="PTHR10151:SF120">
    <property type="entry name" value="BIS(5'-ADENOSYL)-TRIPHOSPHATASE"/>
    <property type="match status" value="1"/>
</dbReference>
<dbReference type="InterPro" id="IPR017850">
    <property type="entry name" value="Alkaline_phosphatase_core_sf"/>
</dbReference>
<sequence length="431" mass="47811">MSVFEKAAQKLLPANLPAEFPLDDDQLLPRYDGFSIANIPASVCAWLGCPLPGRQPLDITLTNGLRAEYQHVILVVVDGLGLHFLSEHNLAETADNPLPDWQALLRDARLQPLTSIAPSTTSAALTTFWTGGQPVEHGVIGYEVFLREYGLIGNMVTHSVATFLPPEPGSLAKAGFDPRTFLPLPTLGARFKEHGIQAFALQPAAINGSGLSQMLLQEVQSLPYQSLEELWQLAAQIPAESKGQRTYTYIYFSEIDTLSHHTGPQDAQLLDKWREFSHHLARFVQSQKAKGNGRTLLLLTADHGQVPTVLEPDYDLRNHPDFTRHLIMQPSGEGRLPYLFIKPGHEAQMQAYLHSHWDGQFRAVPSEQVIRAGLLGSHAAYSGTLERAGQFVVFPKGNGYWWWVNKANFLLGRHGGLSRQEMLVPLVTLEL</sequence>
<evidence type="ECO:0000313" key="1">
    <source>
        <dbReference type="EMBL" id="REG11598.1"/>
    </source>
</evidence>
<evidence type="ECO:0000313" key="2">
    <source>
        <dbReference type="Proteomes" id="UP000256388"/>
    </source>
</evidence>
<gene>
    <name evidence="1" type="ORF">DFR64_1490</name>
</gene>
<dbReference type="RefSeq" id="WP_116224722.1">
    <property type="nucleotide sequence ID" value="NZ_AP018437.1"/>
</dbReference>
<dbReference type="Proteomes" id="UP000256388">
    <property type="component" value="Unassembled WGS sequence"/>
</dbReference>
<dbReference type="EMBL" id="QUMS01000001">
    <property type="protein sequence ID" value="REG11598.1"/>
    <property type="molecule type" value="Genomic_DNA"/>
</dbReference>
<organism evidence="1 2">
    <name type="scientific">Pelolinea submarina</name>
    <dbReference type="NCBI Taxonomy" id="913107"/>
    <lineage>
        <taxon>Bacteria</taxon>
        <taxon>Bacillati</taxon>
        <taxon>Chloroflexota</taxon>
        <taxon>Anaerolineae</taxon>
        <taxon>Anaerolineales</taxon>
        <taxon>Anaerolineaceae</taxon>
        <taxon>Pelolinea</taxon>
    </lineage>
</organism>
<name>A0A347ZRB5_9CHLR</name>
<dbReference type="Gene3D" id="3.40.720.10">
    <property type="entry name" value="Alkaline Phosphatase, subunit A"/>
    <property type="match status" value="1"/>
</dbReference>
<comment type="caution">
    <text evidence="1">The sequence shown here is derived from an EMBL/GenBank/DDBJ whole genome shotgun (WGS) entry which is preliminary data.</text>
</comment>
<dbReference type="Pfam" id="PF01663">
    <property type="entry name" value="Phosphodiest"/>
    <property type="match status" value="1"/>
</dbReference>